<evidence type="ECO:0000256" key="2">
    <source>
        <dbReference type="ARBA" id="ARBA00022692"/>
    </source>
</evidence>
<evidence type="ECO:0000256" key="1">
    <source>
        <dbReference type="ARBA" id="ARBA00004167"/>
    </source>
</evidence>
<dbReference type="GO" id="GO:0016020">
    <property type="term" value="C:membrane"/>
    <property type="evidence" value="ECO:0007669"/>
    <property type="project" value="UniProtKB-SubCell"/>
</dbReference>
<comment type="subcellular location">
    <subcellularLocation>
        <location evidence="1">Membrane</location>
        <topology evidence="1">Single-pass membrane protein</topology>
    </subcellularLocation>
</comment>
<dbReference type="InterPro" id="IPR051694">
    <property type="entry name" value="Immunoregulatory_rcpt-like"/>
</dbReference>
<accession>A0A9P1N7V9</accession>
<feature type="compositionally biased region" description="Basic residues" evidence="5">
    <location>
        <begin position="389"/>
        <end position="399"/>
    </location>
</feature>
<evidence type="ECO:0000313" key="8">
    <source>
        <dbReference type="EMBL" id="CAI5453024.1"/>
    </source>
</evidence>
<feature type="transmembrane region" description="Helical" evidence="6">
    <location>
        <begin position="352"/>
        <end position="378"/>
    </location>
</feature>
<feature type="region of interest" description="Disordered" evidence="5">
    <location>
        <begin position="387"/>
        <end position="412"/>
    </location>
</feature>
<keyword evidence="3 6" id="KW-1133">Transmembrane helix</keyword>
<dbReference type="AlphaFoldDB" id="A0A9P1N7V9"/>
<feature type="region of interest" description="Disordered" evidence="5">
    <location>
        <begin position="260"/>
        <end position="316"/>
    </location>
</feature>
<keyword evidence="4 6" id="KW-0472">Membrane</keyword>
<feature type="chain" id="PRO_5040312153" description="VWFA domain-containing protein" evidence="7">
    <location>
        <begin position="28"/>
        <end position="479"/>
    </location>
</feature>
<evidence type="ECO:0000313" key="9">
    <source>
        <dbReference type="Proteomes" id="UP001152747"/>
    </source>
</evidence>
<keyword evidence="9" id="KW-1185">Reference proteome</keyword>
<evidence type="ECO:0000256" key="7">
    <source>
        <dbReference type="SAM" id="SignalP"/>
    </source>
</evidence>
<feature type="signal peptide" evidence="7">
    <location>
        <begin position="1"/>
        <end position="27"/>
    </location>
</feature>
<keyword evidence="2 6" id="KW-0812">Transmembrane</keyword>
<name>A0A9P1N7V9_9PELO</name>
<evidence type="ECO:0008006" key="10">
    <source>
        <dbReference type="Google" id="ProtNLM"/>
    </source>
</evidence>
<dbReference type="Proteomes" id="UP001152747">
    <property type="component" value="Unassembled WGS sequence"/>
</dbReference>
<sequence>MKGSSFCYVSLSVLSIVLIILISPTDQANNPLCISRLENGKENNVTFVFVVDRSTPKEILPKLLYLLKQIGCAIPSSLEESDNLLISVMDLSNYPNNIRTNLASGQLPPALFNFTTKAEPRNSKFCNRFRRGMSEILQNDQLGKNVQFVVPIIASASDYANCSMIDVFIEEVRNSSRKLTDFGFNGILVNSQKLTEIEKDRESFFLEIKDISIIDTTKTSMISDMDPDYVQATGEINQKIFDFIEKAIGFRPEIYDLIDNSTTTEEPETSTEVMTTTSKKPTTSRIPSTSTSEASTTQVLTTETSTKSATEIKTSSSTSVPITPVIIAKSNEEPPTELKKSKDEEDVFKDHYWLFIIIFLLILIIIIVLLLFFCIFCYRKKEKQQVKSPKPKSNSKSKSKSTSLELKNNEKEPLMTPKLTEPMIIKEQEDFGFEEENDEVDEWNKIKPGSAEVPITPSPANFPINPSYEPIDVTERRKI</sequence>
<reference evidence="8" key="1">
    <citation type="submission" date="2022-11" db="EMBL/GenBank/DDBJ databases">
        <authorList>
            <person name="Kikuchi T."/>
        </authorList>
    </citation>
    <scope>NUCLEOTIDE SEQUENCE</scope>
    <source>
        <strain evidence="8">PS1010</strain>
    </source>
</reference>
<evidence type="ECO:0000256" key="3">
    <source>
        <dbReference type="ARBA" id="ARBA00022989"/>
    </source>
</evidence>
<protein>
    <recommendedName>
        <fullName evidence="10">VWFA domain-containing protein</fullName>
    </recommendedName>
</protein>
<evidence type="ECO:0000256" key="6">
    <source>
        <dbReference type="SAM" id="Phobius"/>
    </source>
</evidence>
<gene>
    <name evidence="8" type="ORF">CAMP_LOCUS15661</name>
</gene>
<dbReference type="GO" id="GO:0071944">
    <property type="term" value="C:cell periphery"/>
    <property type="evidence" value="ECO:0007669"/>
    <property type="project" value="UniProtKB-ARBA"/>
</dbReference>
<evidence type="ECO:0000256" key="4">
    <source>
        <dbReference type="ARBA" id="ARBA00023136"/>
    </source>
</evidence>
<keyword evidence="7" id="KW-0732">Signal</keyword>
<feature type="region of interest" description="Disordered" evidence="5">
    <location>
        <begin position="449"/>
        <end position="479"/>
    </location>
</feature>
<dbReference type="EMBL" id="CANHGI010000005">
    <property type="protein sequence ID" value="CAI5453024.1"/>
    <property type="molecule type" value="Genomic_DNA"/>
</dbReference>
<evidence type="ECO:0000256" key="5">
    <source>
        <dbReference type="SAM" id="MobiDB-lite"/>
    </source>
</evidence>
<proteinExistence type="predicted"/>
<comment type="caution">
    <text evidence="8">The sequence shown here is derived from an EMBL/GenBank/DDBJ whole genome shotgun (WGS) entry which is preliminary data.</text>
</comment>
<dbReference type="PANTHER" id="PTHR15549">
    <property type="entry name" value="PAIRED IMMUNOGLOBULIN-LIKE TYPE 2 RECEPTOR"/>
    <property type="match status" value="1"/>
</dbReference>
<organism evidence="8 9">
    <name type="scientific">Caenorhabditis angaria</name>
    <dbReference type="NCBI Taxonomy" id="860376"/>
    <lineage>
        <taxon>Eukaryota</taxon>
        <taxon>Metazoa</taxon>
        <taxon>Ecdysozoa</taxon>
        <taxon>Nematoda</taxon>
        <taxon>Chromadorea</taxon>
        <taxon>Rhabditida</taxon>
        <taxon>Rhabditina</taxon>
        <taxon>Rhabditomorpha</taxon>
        <taxon>Rhabditoidea</taxon>
        <taxon>Rhabditidae</taxon>
        <taxon>Peloderinae</taxon>
        <taxon>Caenorhabditis</taxon>
    </lineage>
</organism>
<dbReference type="PANTHER" id="PTHR15549:SF30">
    <property type="entry name" value="MID2 DOMAIN-CONTAINING PROTEIN"/>
    <property type="match status" value="1"/>
</dbReference>
<feature type="compositionally biased region" description="Low complexity" evidence="5">
    <location>
        <begin position="270"/>
        <end position="316"/>
    </location>
</feature>